<feature type="domain" description="CEP170 C-terminal" evidence="2">
    <location>
        <begin position="27"/>
        <end position="159"/>
    </location>
</feature>
<dbReference type="Proteomes" id="UP001044222">
    <property type="component" value="Unassembled WGS sequence"/>
</dbReference>
<evidence type="ECO:0000259" key="2">
    <source>
        <dbReference type="Pfam" id="PF15308"/>
    </source>
</evidence>
<dbReference type="AlphaFoldDB" id="A0A9D3MV65"/>
<comment type="caution">
    <text evidence="3">The sequence shown here is derived from an EMBL/GenBank/DDBJ whole genome shotgun (WGS) entry which is preliminary data.</text>
</comment>
<evidence type="ECO:0000313" key="3">
    <source>
        <dbReference type="EMBL" id="KAG5855519.1"/>
    </source>
</evidence>
<dbReference type="Pfam" id="PF15308">
    <property type="entry name" value="CEP170_C"/>
    <property type="match status" value="1"/>
</dbReference>
<evidence type="ECO:0000256" key="1">
    <source>
        <dbReference type="SAM" id="MobiDB-lite"/>
    </source>
</evidence>
<keyword evidence="4" id="KW-1185">Reference proteome</keyword>
<reference evidence="3" key="1">
    <citation type="submission" date="2021-01" db="EMBL/GenBank/DDBJ databases">
        <title>A chromosome-scale assembly of European eel, Anguilla anguilla.</title>
        <authorList>
            <person name="Henkel C."/>
            <person name="Jong-Raadsen S.A."/>
            <person name="Dufour S."/>
            <person name="Weltzien F.-A."/>
            <person name="Palstra A.P."/>
            <person name="Pelster B."/>
            <person name="Spaink H.P."/>
            <person name="Van Den Thillart G.E."/>
            <person name="Jansen H."/>
            <person name="Zahm M."/>
            <person name="Klopp C."/>
            <person name="Cedric C."/>
            <person name="Louis A."/>
            <person name="Berthelot C."/>
            <person name="Parey E."/>
            <person name="Roest Crollius H."/>
            <person name="Montfort J."/>
            <person name="Robinson-Rechavi M."/>
            <person name="Bucao C."/>
            <person name="Bouchez O."/>
            <person name="Gislard M."/>
            <person name="Lluch J."/>
            <person name="Milhes M."/>
            <person name="Lampietro C."/>
            <person name="Lopez Roques C."/>
            <person name="Donnadieu C."/>
            <person name="Braasch I."/>
            <person name="Desvignes T."/>
            <person name="Postlethwait J."/>
            <person name="Bobe J."/>
            <person name="Guiguen Y."/>
            <person name="Dirks R."/>
        </authorList>
    </citation>
    <scope>NUCLEOTIDE SEQUENCE</scope>
    <source>
        <strain evidence="3">Tag_6206</strain>
        <tissue evidence="3">Liver</tissue>
    </source>
</reference>
<proteinExistence type="predicted"/>
<feature type="compositionally biased region" description="Low complexity" evidence="1">
    <location>
        <begin position="166"/>
        <end position="201"/>
    </location>
</feature>
<dbReference type="InterPro" id="IPR029300">
    <property type="entry name" value="CEP170_C"/>
</dbReference>
<dbReference type="EMBL" id="JAFIRN010000002">
    <property type="protein sequence ID" value="KAG5855519.1"/>
    <property type="molecule type" value="Genomic_DNA"/>
</dbReference>
<protein>
    <recommendedName>
        <fullName evidence="2">CEP170 C-terminal domain-containing protein</fullName>
    </recommendedName>
</protein>
<feature type="compositionally biased region" description="Basic and acidic residues" evidence="1">
    <location>
        <begin position="27"/>
        <end position="39"/>
    </location>
</feature>
<evidence type="ECO:0000313" key="4">
    <source>
        <dbReference type="Proteomes" id="UP001044222"/>
    </source>
</evidence>
<gene>
    <name evidence="3" type="ORF">ANANG_G00049890</name>
</gene>
<name>A0A9D3MV65_ANGAN</name>
<feature type="region of interest" description="Disordered" evidence="1">
    <location>
        <begin position="1"/>
        <end position="201"/>
    </location>
</feature>
<sequence>MSSKPSSAERRAAGGEEGEDGRRRRSGERAGKGREDKQGKPLVRQGSFTIDRPSGNVPLELIPRIGQQGGAAGPRRGSSGSLDTSALLKDTQAVMAFLEAKLRDDPPAEGEVSPESDIDTASTVSQAAGEAERKATPKRRTLSSLHREKSTAGSAAKAAPPPTPTPASAWRGRPSSAPPRAGRSPDAPPSRATAAASPRWT</sequence>
<accession>A0A9D3MV65</accession>
<organism evidence="3 4">
    <name type="scientific">Anguilla anguilla</name>
    <name type="common">European freshwater eel</name>
    <name type="synonym">Muraena anguilla</name>
    <dbReference type="NCBI Taxonomy" id="7936"/>
    <lineage>
        <taxon>Eukaryota</taxon>
        <taxon>Metazoa</taxon>
        <taxon>Chordata</taxon>
        <taxon>Craniata</taxon>
        <taxon>Vertebrata</taxon>
        <taxon>Euteleostomi</taxon>
        <taxon>Actinopterygii</taxon>
        <taxon>Neopterygii</taxon>
        <taxon>Teleostei</taxon>
        <taxon>Anguilliformes</taxon>
        <taxon>Anguillidae</taxon>
        <taxon>Anguilla</taxon>
    </lineage>
</organism>